<keyword evidence="3" id="KW-1185">Reference proteome</keyword>
<keyword evidence="1" id="KW-0472">Membrane</keyword>
<accession>A0ABQ1F2B5</accession>
<gene>
    <name evidence="2" type="ORF">GCM10008018_49490</name>
</gene>
<feature type="transmembrane region" description="Helical" evidence="1">
    <location>
        <begin position="123"/>
        <end position="142"/>
    </location>
</feature>
<feature type="transmembrane region" description="Helical" evidence="1">
    <location>
        <begin position="99"/>
        <end position="117"/>
    </location>
</feature>
<feature type="transmembrane region" description="Helical" evidence="1">
    <location>
        <begin position="45"/>
        <end position="64"/>
    </location>
</feature>
<organism evidence="2 3">
    <name type="scientific">Paenibacillus marchantiophytorum</name>
    <dbReference type="NCBI Taxonomy" id="1619310"/>
    <lineage>
        <taxon>Bacteria</taxon>
        <taxon>Bacillati</taxon>
        <taxon>Bacillota</taxon>
        <taxon>Bacilli</taxon>
        <taxon>Bacillales</taxon>
        <taxon>Paenibacillaceae</taxon>
        <taxon>Paenibacillus</taxon>
    </lineage>
</organism>
<keyword evidence="1" id="KW-0812">Transmembrane</keyword>
<feature type="transmembrane region" description="Helical" evidence="1">
    <location>
        <begin position="12"/>
        <end position="33"/>
    </location>
</feature>
<proteinExistence type="predicted"/>
<sequence>MNTEKVVKEAKVITGAALIVGVLLLAVGILFGLMDNSPVTNYKALIGLSVIPFSAAFAYFIKLTRIKRSPQKMRKTMVQEVDERLVAWKHAIDARSFRVLQGALFLVYMGNTLIVPEDIFKSFGWWGLLSLLFLSFISQGVLSKKVFAGGVHEINEDN</sequence>
<keyword evidence="1" id="KW-1133">Transmembrane helix</keyword>
<reference evidence="3" key="1">
    <citation type="journal article" date="2019" name="Int. J. Syst. Evol. Microbiol.">
        <title>The Global Catalogue of Microorganisms (GCM) 10K type strain sequencing project: providing services to taxonomists for standard genome sequencing and annotation.</title>
        <authorList>
            <consortium name="The Broad Institute Genomics Platform"/>
            <consortium name="The Broad Institute Genome Sequencing Center for Infectious Disease"/>
            <person name="Wu L."/>
            <person name="Ma J."/>
        </authorList>
    </citation>
    <scope>NUCLEOTIDE SEQUENCE [LARGE SCALE GENOMIC DNA]</scope>
    <source>
        <strain evidence="3">CGMCC 1.15043</strain>
    </source>
</reference>
<name>A0ABQ1F2B5_9BACL</name>
<dbReference type="RefSeq" id="WP_189016206.1">
    <property type="nucleotide sequence ID" value="NZ_BMHE01000032.1"/>
</dbReference>
<dbReference type="EMBL" id="BMHE01000032">
    <property type="protein sequence ID" value="GFZ97226.1"/>
    <property type="molecule type" value="Genomic_DNA"/>
</dbReference>
<evidence type="ECO:0000313" key="2">
    <source>
        <dbReference type="EMBL" id="GFZ97226.1"/>
    </source>
</evidence>
<protein>
    <recommendedName>
        <fullName evidence="4">DUF2178 domain-containing protein</fullName>
    </recommendedName>
</protein>
<comment type="caution">
    <text evidence="2">The sequence shown here is derived from an EMBL/GenBank/DDBJ whole genome shotgun (WGS) entry which is preliminary data.</text>
</comment>
<evidence type="ECO:0000313" key="3">
    <source>
        <dbReference type="Proteomes" id="UP000615455"/>
    </source>
</evidence>
<evidence type="ECO:0008006" key="4">
    <source>
        <dbReference type="Google" id="ProtNLM"/>
    </source>
</evidence>
<dbReference type="Proteomes" id="UP000615455">
    <property type="component" value="Unassembled WGS sequence"/>
</dbReference>
<evidence type="ECO:0000256" key="1">
    <source>
        <dbReference type="SAM" id="Phobius"/>
    </source>
</evidence>